<evidence type="ECO:0000313" key="1">
    <source>
        <dbReference type="EMBL" id="KAH3684495.1"/>
    </source>
</evidence>
<name>A0A9P8Q7G6_WICPI</name>
<dbReference type="Proteomes" id="UP000774326">
    <property type="component" value="Unassembled WGS sequence"/>
</dbReference>
<dbReference type="EMBL" id="JAEUBG010002434">
    <property type="protein sequence ID" value="KAH3684495.1"/>
    <property type="molecule type" value="Genomic_DNA"/>
</dbReference>
<protein>
    <submittedName>
        <fullName evidence="1">Uncharacterized protein</fullName>
    </submittedName>
</protein>
<organism evidence="1 2">
    <name type="scientific">Wickerhamomyces pijperi</name>
    <name type="common">Yeast</name>
    <name type="synonym">Pichia pijperi</name>
    <dbReference type="NCBI Taxonomy" id="599730"/>
    <lineage>
        <taxon>Eukaryota</taxon>
        <taxon>Fungi</taxon>
        <taxon>Dikarya</taxon>
        <taxon>Ascomycota</taxon>
        <taxon>Saccharomycotina</taxon>
        <taxon>Saccharomycetes</taxon>
        <taxon>Phaffomycetales</taxon>
        <taxon>Wickerhamomycetaceae</taxon>
        <taxon>Wickerhamomyces</taxon>
    </lineage>
</organism>
<dbReference type="AlphaFoldDB" id="A0A9P8Q7G6"/>
<evidence type="ECO:0000313" key="2">
    <source>
        <dbReference type="Proteomes" id="UP000774326"/>
    </source>
</evidence>
<sequence>MIPILDSPTPQLKKASEICLISSASLTFSMFSLYLVSWQSPTSSWFKNNTFLFGSRTSVNHLLCCDDSVGQKHNVLTHSVLVGEIHHRLWRLLTQHLEQTLGETFGICVLNQRRQLVVVTNQDELLTEFQRTKTNRHGNLGRLVDNAVVEPSSVEDPVIDRETSGGDNWWFEVILVQISTGLDVFGERREPLHVWMDS</sequence>
<proteinExistence type="predicted"/>
<accession>A0A9P8Q7G6</accession>
<reference evidence="1" key="2">
    <citation type="submission" date="2021-01" db="EMBL/GenBank/DDBJ databases">
        <authorList>
            <person name="Schikora-Tamarit M.A."/>
        </authorList>
    </citation>
    <scope>NUCLEOTIDE SEQUENCE</scope>
    <source>
        <strain evidence="1">CBS2887</strain>
    </source>
</reference>
<keyword evidence="2" id="KW-1185">Reference proteome</keyword>
<comment type="caution">
    <text evidence="1">The sequence shown here is derived from an EMBL/GenBank/DDBJ whole genome shotgun (WGS) entry which is preliminary data.</text>
</comment>
<reference evidence="1" key="1">
    <citation type="journal article" date="2021" name="Open Biol.">
        <title>Shared evolutionary footprints suggest mitochondrial oxidative damage underlies multiple complex I losses in fungi.</title>
        <authorList>
            <person name="Schikora-Tamarit M.A."/>
            <person name="Marcet-Houben M."/>
            <person name="Nosek J."/>
            <person name="Gabaldon T."/>
        </authorList>
    </citation>
    <scope>NUCLEOTIDE SEQUENCE</scope>
    <source>
        <strain evidence="1">CBS2887</strain>
    </source>
</reference>
<gene>
    <name evidence="1" type="ORF">WICPIJ_004528</name>
</gene>